<protein>
    <submittedName>
        <fullName evidence="1">Uncharacterized protein</fullName>
    </submittedName>
</protein>
<organism evidence="1 2">
    <name type="scientific">Synaphobranchus kaupii</name>
    <name type="common">Kaup's arrowtooth eel</name>
    <dbReference type="NCBI Taxonomy" id="118154"/>
    <lineage>
        <taxon>Eukaryota</taxon>
        <taxon>Metazoa</taxon>
        <taxon>Chordata</taxon>
        <taxon>Craniata</taxon>
        <taxon>Vertebrata</taxon>
        <taxon>Euteleostomi</taxon>
        <taxon>Actinopterygii</taxon>
        <taxon>Neopterygii</taxon>
        <taxon>Teleostei</taxon>
        <taxon>Anguilliformes</taxon>
        <taxon>Synaphobranchidae</taxon>
        <taxon>Synaphobranchus</taxon>
    </lineage>
</organism>
<keyword evidence="2" id="KW-1185">Reference proteome</keyword>
<proteinExistence type="predicted"/>
<gene>
    <name evidence="1" type="ORF">SKAU_G00052920</name>
</gene>
<evidence type="ECO:0000313" key="2">
    <source>
        <dbReference type="Proteomes" id="UP001152622"/>
    </source>
</evidence>
<dbReference type="Proteomes" id="UP001152622">
    <property type="component" value="Chromosome 2"/>
</dbReference>
<accession>A0A9Q1G4E6</accession>
<sequence length="78" mass="9079">MLMLTRLLTSQSQLSMAVDSIPLCLSPHAQLFEENLLQVPAWLWWQDKSWGLRRRAQEELLQRHLYGSVRGCLREVGS</sequence>
<reference evidence="1" key="1">
    <citation type="journal article" date="2023" name="Science">
        <title>Genome structures resolve the early diversification of teleost fishes.</title>
        <authorList>
            <person name="Parey E."/>
            <person name="Louis A."/>
            <person name="Montfort J."/>
            <person name="Bouchez O."/>
            <person name="Roques C."/>
            <person name="Iampietro C."/>
            <person name="Lluch J."/>
            <person name="Castinel A."/>
            <person name="Donnadieu C."/>
            <person name="Desvignes T."/>
            <person name="Floi Bucao C."/>
            <person name="Jouanno E."/>
            <person name="Wen M."/>
            <person name="Mejri S."/>
            <person name="Dirks R."/>
            <person name="Jansen H."/>
            <person name="Henkel C."/>
            <person name="Chen W.J."/>
            <person name="Zahm M."/>
            <person name="Cabau C."/>
            <person name="Klopp C."/>
            <person name="Thompson A.W."/>
            <person name="Robinson-Rechavi M."/>
            <person name="Braasch I."/>
            <person name="Lecointre G."/>
            <person name="Bobe J."/>
            <person name="Postlethwait J.H."/>
            <person name="Berthelot C."/>
            <person name="Roest Crollius H."/>
            <person name="Guiguen Y."/>
        </authorList>
    </citation>
    <scope>NUCLEOTIDE SEQUENCE</scope>
    <source>
        <strain evidence="1">WJC10195</strain>
    </source>
</reference>
<comment type="caution">
    <text evidence="1">The sequence shown here is derived from an EMBL/GenBank/DDBJ whole genome shotgun (WGS) entry which is preliminary data.</text>
</comment>
<name>A0A9Q1G4E6_SYNKA</name>
<evidence type="ECO:0000313" key="1">
    <source>
        <dbReference type="EMBL" id="KAJ8374712.1"/>
    </source>
</evidence>
<dbReference type="EMBL" id="JAINUF010000002">
    <property type="protein sequence ID" value="KAJ8374712.1"/>
    <property type="molecule type" value="Genomic_DNA"/>
</dbReference>
<dbReference type="AlphaFoldDB" id="A0A9Q1G4E6"/>